<keyword evidence="9" id="KW-1185">Reference proteome</keyword>
<evidence type="ECO:0000313" key="9">
    <source>
        <dbReference type="Proteomes" id="UP001279681"/>
    </source>
</evidence>
<evidence type="ECO:0000256" key="2">
    <source>
        <dbReference type="ARBA" id="ARBA00022679"/>
    </source>
</evidence>
<evidence type="ECO:0000259" key="7">
    <source>
        <dbReference type="SMART" id="SM00481"/>
    </source>
</evidence>
<dbReference type="Pfam" id="PF14579">
    <property type="entry name" value="HHH_6"/>
    <property type="match status" value="1"/>
</dbReference>
<organism evidence="8 9">
    <name type="scientific">Candidatus Cetobacterium colombiensis</name>
    <dbReference type="NCBI Taxonomy" id="3073100"/>
    <lineage>
        <taxon>Bacteria</taxon>
        <taxon>Fusobacteriati</taxon>
        <taxon>Fusobacteriota</taxon>
        <taxon>Fusobacteriia</taxon>
        <taxon>Fusobacteriales</taxon>
        <taxon>Fusobacteriaceae</taxon>
        <taxon>Cetobacterium</taxon>
    </lineage>
</organism>
<dbReference type="InterPro" id="IPR004013">
    <property type="entry name" value="PHP_dom"/>
</dbReference>
<evidence type="ECO:0000256" key="6">
    <source>
        <dbReference type="ARBA" id="ARBA00049244"/>
    </source>
</evidence>
<dbReference type="InterPro" id="IPR029460">
    <property type="entry name" value="DNAPol_HHH"/>
</dbReference>
<dbReference type="CDD" id="cd12113">
    <property type="entry name" value="PHP_PolIIIA_DnaE3"/>
    <property type="match status" value="1"/>
</dbReference>
<keyword evidence="5" id="KW-0239">DNA-directed DNA polymerase</keyword>
<dbReference type="EMBL" id="JAVIKH010000004">
    <property type="protein sequence ID" value="MDX8335710.1"/>
    <property type="molecule type" value="Genomic_DNA"/>
</dbReference>
<comment type="catalytic activity">
    <reaction evidence="6">
        <text>DNA(n) + a 2'-deoxyribonucleoside 5'-triphosphate = DNA(n+1) + diphosphate</text>
        <dbReference type="Rhea" id="RHEA:22508"/>
        <dbReference type="Rhea" id="RHEA-COMP:17339"/>
        <dbReference type="Rhea" id="RHEA-COMP:17340"/>
        <dbReference type="ChEBI" id="CHEBI:33019"/>
        <dbReference type="ChEBI" id="CHEBI:61560"/>
        <dbReference type="ChEBI" id="CHEBI:173112"/>
        <dbReference type="EC" id="2.7.7.7"/>
    </reaction>
</comment>
<dbReference type="InterPro" id="IPR041931">
    <property type="entry name" value="DNA_pol3_alpha_thumb_dom"/>
</dbReference>
<evidence type="ECO:0000313" key="8">
    <source>
        <dbReference type="EMBL" id="MDX8335710.1"/>
    </source>
</evidence>
<dbReference type="EC" id="2.7.7.7" evidence="1"/>
<dbReference type="Pfam" id="PF07733">
    <property type="entry name" value="DNA_pol3_alpha"/>
    <property type="match status" value="1"/>
</dbReference>
<keyword evidence="4" id="KW-0235">DNA replication</keyword>
<accession>A0ABU4WBD8</accession>
<dbReference type="NCBIfam" id="TIGR00594">
    <property type="entry name" value="polc"/>
    <property type="match status" value="1"/>
</dbReference>
<dbReference type="InterPro" id="IPR016195">
    <property type="entry name" value="Pol/histidinol_Pase-like"/>
</dbReference>
<evidence type="ECO:0000256" key="3">
    <source>
        <dbReference type="ARBA" id="ARBA00022695"/>
    </source>
</evidence>
<dbReference type="InterPro" id="IPR011708">
    <property type="entry name" value="DNA_pol3_alpha_NTPase_dom"/>
</dbReference>
<protein>
    <recommendedName>
        <fullName evidence="1">DNA-directed DNA polymerase</fullName>
        <ecNumber evidence="1">2.7.7.7</ecNumber>
    </recommendedName>
</protein>
<evidence type="ECO:0000256" key="5">
    <source>
        <dbReference type="ARBA" id="ARBA00022932"/>
    </source>
</evidence>
<dbReference type="RefSeq" id="WP_320313117.1">
    <property type="nucleotide sequence ID" value="NZ_JAVIKH010000004.1"/>
</dbReference>
<dbReference type="GO" id="GO:0003887">
    <property type="term" value="F:DNA-directed DNA polymerase activity"/>
    <property type="evidence" value="ECO:0007669"/>
    <property type="project" value="UniProtKB-EC"/>
</dbReference>
<comment type="caution">
    <text evidence="8">The sequence shown here is derived from an EMBL/GenBank/DDBJ whole genome shotgun (WGS) entry which is preliminary data.</text>
</comment>
<dbReference type="Proteomes" id="UP001279681">
    <property type="component" value="Unassembled WGS sequence"/>
</dbReference>
<reference evidence="9" key="1">
    <citation type="submission" date="2023-07" db="EMBL/GenBank/DDBJ databases">
        <authorList>
            <person name="Colorado M.A."/>
            <person name="Villamil L.M."/>
            <person name="Melo J.F."/>
            <person name="Rodriguez J.A."/>
            <person name="Ruiz R.Y."/>
        </authorList>
    </citation>
    <scope>NUCLEOTIDE SEQUENCE [LARGE SCALE GENOMIC DNA]</scope>
    <source>
        <strain evidence="9">C33</strain>
    </source>
</reference>
<dbReference type="Pfam" id="PF02811">
    <property type="entry name" value="PHP"/>
    <property type="match status" value="1"/>
</dbReference>
<dbReference type="NCBIfam" id="NF005298">
    <property type="entry name" value="PRK06826.1"/>
    <property type="match status" value="1"/>
</dbReference>
<keyword evidence="2 8" id="KW-0808">Transferase</keyword>
<dbReference type="CDD" id="cd04485">
    <property type="entry name" value="DnaE_OBF"/>
    <property type="match status" value="1"/>
</dbReference>
<dbReference type="InterPro" id="IPR003141">
    <property type="entry name" value="Pol/His_phosphatase_N"/>
</dbReference>
<dbReference type="InterPro" id="IPR040982">
    <property type="entry name" value="DNA_pol3_finger"/>
</dbReference>
<name>A0ABU4WBD8_9FUSO</name>
<dbReference type="Gene3D" id="1.10.10.1600">
    <property type="entry name" value="Bacterial DNA polymerase III alpha subunit, thumb domain"/>
    <property type="match status" value="1"/>
</dbReference>
<gene>
    <name evidence="8" type="ORF">RFV38_04190</name>
</gene>
<dbReference type="Gene3D" id="1.10.150.870">
    <property type="match status" value="1"/>
</dbReference>
<proteinExistence type="predicted"/>
<dbReference type="Gene3D" id="3.20.20.140">
    <property type="entry name" value="Metal-dependent hydrolases"/>
    <property type="match status" value="1"/>
</dbReference>
<evidence type="ECO:0000256" key="4">
    <source>
        <dbReference type="ARBA" id="ARBA00022705"/>
    </source>
</evidence>
<dbReference type="SMART" id="SM00481">
    <property type="entry name" value="POLIIIAc"/>
    <property type="match status" value="1"/>
</dbReference>
<feature type="domain" description="Polymerase/histidinol phosphatase N-terminal" evidence="7">
    <location>
        <begin position="6"/>
        <end position="73"/>
    </location>
</feature>
<dbReference type="Pfam" id="PF17657">
    <property type="entry name" value="DNA_pol3_finger"/>
    <property type="match status" value="1"/>
</dbReference>
<dbReference type="NCBIfam" id="NF004226">
    <property type="entry name" value="PRK05673.1"/>
    <property type="match status" value="1"/>
</dbReference>
<dbReference type="InterPro" id="IPR004805">
    <property type="entry name" value="DnaE2/DnaE/PolC"/>
</dbReference>
<dbReference type="PANTHER" id="PTHR32294">
    <property type="entry name" value="DNA POLYMERASE III SUBUNIT ALPHA"/>
    <property type="match status" value="1"/>
</dbReference>
<keyword evidence="3 8" id="KW-0548">Nucleotidyltransferase</keyword>
<sequence length="1138" mass="130647">MNKNFVHLHLHTEYSLLDGVGKIDEYLERAKELGMKAISITDHGNMFGAIEFYKLAIKKGIKPIIGIEVYVSEYEMDKKEGRNFHLILLAKNIKGYKNLLKIASIGFLKGFYYRPRVDKTFLKEHSEGIIALSACMQGEVSRSILENETEEIIGKKIQSYIEIFGKDNFYLEIQGNGVSGQKELNKELYNYSKKYDLKCAATNDTHYVYEGDHVLQDLVICIQTGAKVSDTNRMKIETKELFLKSRVEMINSLGDEYIDAIDTTEEIAERCNLSLEFGELKFPKYEIPSCVKSPGEFLRKIVYKGLAQRYPTGLNEDLLKRVEYELDVILKMGYEEYFIVVWDFISYAKSQNIPIGPGRGSAAGSLVAYSLKITDLDPIKYNLIFERFLNPERISMPDIDIDICQERRGEVIDYVTKKYGEDKVAQIITFGRMKARAALRDVGRVLDINLAKVDKVAKLIPAFFNLSDALKENTELRELYSEDGEIRNLINLSQRLENKVRHASIHAAGVVITKDPLIETVPLYSDNKDHIVSTQYQMKELEDLGLLKMDFLGLRNLTNLQRTIDYIKETKNRDIKLDDISLNEKMVYETLSKGDSLGVFQLESTGIRKILVQLKPSRFEDIIALLALYRPGPLGSGMVESFINCKNGLEEIKYPHPTLEKVLKETYGVILYQEQVMKIANIMADYSLGEADILRRAMGKKEASIMDENREKFVERSIKNGYTKEKAEEIFYLIDKFAGYGFNKSHSAAYALIAYWTAYFKCFYPEEYYASIMTSEKSNVENVAFYIEDAKVHKIKLKLSDVNNPVSKFTVENGGIRFSLAAIKNVGESLAEKIKIEYEKNGNYLRYEDFIYRMKGQGLNKKNIEALVYSGALDSLPGNRKQKIESIEKVIDYANKKLKEDDIQQMNLFGGAKSDIVNFVFPDVTDFSPDEKLEKEKEFLGFYYSAHPLDKYGWITKTYKIDKISEVKLENSLHIIKTYGILRDVKKILTKKTKEPMCSFILEDYYDQISGIIFPKEYKKFLNVELEGKAVLIEGSIQIDYFNGNENKKIVVREIKALNSIEFTKQNRMYILINDKSKDKYSRLKEILLDNKGEVPLSFAIDIDGNKEVKNSKITVEITSKLVREIEELLGEKSIVIR</sequence>
<dbReference type="PANTHER" id="PTHR32294:SF0">
    <property type="entry name" value="DNA POLYMERASE III SUBUNIT ALPHA"/>
    <property type="match status" value="1"/>
</dbReference>
<dbReference type="SUPFAM" id="SSF89550">
    <property type="entry name" value="PHP domain-like"/>
    <property type="match status" value="1"/>
</dbReference>
<evidence type="ECO:0000256" key="1">
    <source>
        <dbReference type="ARBA" id="ARBA00012417"/>
    </source>
</evidence>